<dbReference type="SUPFAM" id="SSF56784">
    <property type="entry name" value="HAD-like"/>
    <property type="match status" value="1"/>
</dbReference>
<dbReference type="PANTHER" id="PTHR43434:SF25">
    <property type="entry name" value="PHOSPHOGLYCOLATE PHOSPHATASE"/>
    <property type="match status" value="1"/>
</dbReference>
<dbReference type="Gene3D" id="1.10.150.240">
    <property type="entry name" value="Putative phosphatase, domain 2"/>
    <property type="match status" value="1"/>
</dbReference>
<keyword evidence="4" id="KW-1185">Reference proteome</keyword>
<organism evidence="3 4">
    <name type="scientific">Robertmurraya mangrovi</name>
    <dbReference type="NCBI Taxonomy" id="3098077"/>
    <lineage>
        <taxon>Bacteria</taxon>
        <taxon>Bacillati</taxon>
        <taxon>Bacillota</taxon>
        <taxon>Bacilli</taxon>
        <taxon>Bacillales</taxon>
        <taxon>Bacillaceae</taxon>
        <taxon>Robertmurraya</taxon>
    </lineage>
</organism>
<keyword evidence="1 3" id="KW-0378">Hydrolase</keyword>
<dbReference type="NCBIfam" id="TIGR01549">
    <property type="entry name" value="HAD-SF-IA-v1"/>
    <property type="match status" value="1"/>
</dbReference>
<dbReference type="Gene3D" id="3.40.50.1000">
    <property type="entry name" value="HAD superfamily/HAD-like"/>
    <property type="match status" value="1"/>
</dbReference>
<evidence type="ECO:0000313" key="3">
    <source>
        <dbReference type="EMBL" id="MDZ5470477.1"/>
    </source>
</evidence>
<comment type="caution">
    <text evidence="3">The sequence shown here is derived from an EMBL/GenBank/DDBJ whole genome shotgun (WGS) entry which is preliminary data.</text>
</comment>
<gene>
    <name evidence="3" type="ORF">SM124_01825</name>
</gene>
<dbReference type="InterPro" id="IPR036412">
    <property type="entry name" value="HAD-like_sf"/>
</dbReference>
<dbReference type="InterPro" id="IPR023214">
    <property type="entry name" value="HAD_sf"/>
</dbReference>
<name>A0ABU5ITI7_9BACI</name>
<evidence type="ECO:0000256" key="2">
    <source>
        <dbReference type="ARBA" id="ARBA00022842"/>
    </source>
</evidence>
<dbReference type="EMBL" id="JAXOFX010000001">
    <property type="protein sequence ID" value="MDZ5470477.1"/>
    <property type="molecule type" value="Genomic_DNA"/>
</dbReference>
<reference evidence="3 4" key="1">
    <citation type="submission" date="2023-11" db="EMBL/GenBank/DDBJ databases">
        <title>Bacillus jintuensis, isolated from a mudflat on the Beibu Gulf coast.</title>
        <authorList>
            <person name="Li M."/>
        </authorList>
    </citation>
    <scope>NUCLEOTIDE SEQUENCE [LARGE SCALE GENOMIC DNA]</scope>
    <source>
        <strain evidence="3 4">31A1R</strain>
    </source>
</reference>
<dbReference type="InterPro" id="IPR023198">
    <property type="entry name" value="PGP-like_dom2"/>
</dbReference>
<dbReference type="Pfam" id="PF13419">
    <property type="entry name" value="HAD_2"/>
    <property type="match status" value="1"/>
</dbReference>
<dbReference type="GO" id="GO:0016787">
    <property type="term" value="F:hydrolase activity"/>
    <property type="evidence" value="ECO:0007669"/>
    <property type="project" value="UniProtKB-KW"/>
</dbReference>
<dbReference type="Proteomes" id="UP001290455">
    <property type="component" value="Unassembled WGS sequence"/>
</dbReference>
<dbReference type="SFLD" id="SFLDG01129">
    <property type="entry name" value="C1.5:_HAD__Beta-PGM__Phosphata"/>
    <property type="match status" value="1"/>
</dbReference>
<protein>
    <submittedName>
        <fullName evidence="3">HAD-IA family hydrolase</fullName>
    </submittedName>
</protein>
<dbReference type="RefSeq" id="WP_322444776.1">
    <property type="nucleotide sequence ID" value="NZ_JAXOFX010000001.1"/>
</dbReference>
<dbReference type="InterPro" id="IPR006439">
    <property type="entry name" value="HAD-SF_hydro_IA"/>
</dbReference>
<sequence>MNILWDFDGTLFNTYPAYTKLFQEAVPNATQEEVFKQLKVSFSHTFKYFELGEEMQNQIRKKARELKPKELFPFPAVEEVLKQADLNVIMTHKEREDVWNILKFHKLDHYFIDMVAGDDGYPRKPDPASYKYLHEKHHIDLAIGDRELDILPAKQLGIKTCLFQNRTSGADYYLDDYHDFGSVVRLHD</sequence>
<dbReference type="SFLD" id="SFLDS00003">
    <property type="entry name" value="Haloacid_Dehalogenase"/>
    <property type="match status" value="1"/>
</dbReference>
<evidence type="ECO:0000256" key="1">
    <source>
        <dbReference type="ARBA" id="ARBA00022801"/>
    </source>
</evidence>
<evidence type="ECO:0000313" key="4">
    <source>
        <dbReference type="Proteomes" id="UP001290455"/>
    </source>
</evidence>
<keyword evidence="2" id="KW-0460">Magnesium</keyword>
<dbReference type="InterPro" id="IPR050155">
    <property type="entry name" value="HAD-like_hydrolase_sf"/>
</dbReference>
<dbReference type="InterPro" id="IPR041492">
    <property type="entry name" value="HAD_2"/>
</dbReference>
<proteinExistence type="predicted"/>
<accession>A0ABU5ITI7</accession>
<dbReference type="PANTHER" id="PTHR43434">
    <property type="entry name" value="PHOSPHOGLYCOLATE PHOSPHATASE"/>
    <property type="match status" value="1"/>
</dbReference>